<evidence type="ECO:0000259" key="8">
    <source>
        <dbReference type="Pfam" id="PF02397"/>
    </source>
</evidence>
<keyword evidence="6 7" id="KW-0472">Membrane</keyword>
<feature type="transmembrane region" description="Helical" evidence="7">
    <location>
        <begin position="147"/>
        <end position="163"/>
    </location>
</feature>
<feature type="transmembrane region" description="Helical" evidence="7">
    <location>
        <begin position="84"/>
        <end position="102"/>
    </location>
</feature>
<dbReference type="InterPro" id="IPR003362">
    <property type="entry name" value="Bact_transf"/>
</dbReference>
<feature type="transmembrane region" description="Helical" evidence="7">
    <location>
        <begin position="57"/>
        <end position="78"/>
    </location>
</feature>
<sequence length="515" mass="56040">MLAEPSDNHISVDNNWDVDVRQNSTSALFDENSIPPLWPPTRATQREARHLRHSRRLVISDTAIICLALAVATMFVFAEEPGALLTYVLGSVALAALWMAALGLNGYRARRVVGRGVGENTSVVLATLQVFGLIAIAALLLPMDPSRTYLAIAFPAGLLGLLVNRRHWRRVETAELGRADYQISVLVVGSSRAAADVAATFVRDPAAGYRVVGICTPEGPTARDRSIDIGGRAIPVVGIDQAIADAVRRTGAQTVALAATDHLHATEVRRLIWELDSLGVDLMIAPGLVDIAEDRLHSRPVAGMAMFEVSKPQHAGANSAAKRAFDVVFTTVAMIVVAPLFLLAALAVRLSGPGPVFYVSERIGLKGTTFPMLKFRSMVDGADEDAPAMIAADGSSPLFWKPKDDPRVTRVGKVLRKYSVDELPQFFNVLRGDMSVVGPRPQVRREVDSYDYLVRRRLTVKPGLTGLWQVSGRSDLRTEDALRLDLSYIENWSPIRDLTIIARTIKTVLRGDGAY</sequence>
<dbReference type="PANTHER" id="PTHR30576:SF10">
    <property type="entry name" value="SLL5057 PROTEIN"/>
    <property type="match status" value="1"/>
</dbReference>
<evidence type="ECO:0000256" key="2">
    <source>
        <dbReference type="ARBA" id="ARBA00006464"/>
    </source>
</evidence>
<dbReference type="Pfam" id="PF02397">
    <property type="entry name" value="Bac_transf"/>
    <property type="match status" value="1"/>
</dbReference>
<comment type="similarity">
    <text evidence="2">Belongs to the bacterial sugar transferase family.</text>
</comment>
<dbReference type="NCBIfam" id="TIGR03025">
    <property type="entry name" value="EPS_sugtrans"/>
    <property type="match status" value="1"/>
</dbReference>
<keyword evidence="3 9" id="KW-0808">Transferase</keyword>
<evidence type="ECO:0000256" key="7">
    <source>
        <dbReference type="SAM" id="Phobius"/>
    </source>
</evidence>
<reference evidence="9 10" key="1">
    <citation type="submission" date="2017-07" db="EMBL/GenBank/DDBJ databases">
        <title>The new phylogeny of genus Mycobacterium.</title>
        <authorList>
            <person name="Tortoli E."/>
            <person name="Trovato A."/>
            <person name="Cirillo D.M."/>
        </authorList>
    </citation>
    <scope>NUCLEOTIDE SEQUENCE [LARGE SCALE GENOMIC DNA]</scope>
    <source>
        <strain evidence="9 10">ATCC 33027</strain>
    </source>
</reference>
<evidence type="ECO:0000256" key="6">
    <source>
        <dbReference type="ARBA" id="ARBA00023136"/>
    </source>
</evidence>
<evidence type="ECO:0000256" key="3">
    <source>
        <dbReference type="ARBA" id="ARBA00022679"/>
    </source>
</evidence>
<feature type="transmembrane region" description="Helical" evidence="7">
    <location>
        <begin position="327"/>
        <end position="348"/>
    </location>
</feature>
<comment type="caution">
    <text evidence="9">The sequence shown here is derived from an EMBL/GenBank/DDBJ whole genome shotgun (WGS) entry which is preliminary data.</text>
</comment>
<accession>A0A255DEE6</accession>
<keyword evidence="4 7" id="KW-0812">Transmembrane</keyword>
<comment type="subcellular location">
    <subcellularLocation>
        <location evidence="1">Membrane</location>
        <topology evidence="1">Multi-pass membrane protein</topology>
    </subcellularLocation>
</comment>
<dbReference type="GO" id="GO:0016780">
    <property type="term" value="F:phosphotransferase activity, for other substituted phosphate groups"/>
    <property type="evidence" value="ECO:0007669"/>
    <property type="project" value="TreeGrafter"/>
</dbReference>
<gene>
    <name evidence="9" type="ORF">CG716_17990</name>
</gene>
<evidence type="ECO:0000256" key="1">
    <source>
        <dbReference type="ARBA" id="ARBA00004141"/>
    </source>
</evidence>
<dbReference type="InterPro" id="IPR017475">
    <property type="entry name" value="EPS_sugar_tfrase"/>
</dbReference>
<dbReference type="Pfam" id="PF13727">
    <property type="entry name" value="CoA_binding_3"/>
    <property type="match status" value="1"/>
</dbReference>
<dbReference type="Proteomes" id="UP000216063">
    <property type="component" value="Unassembled WGS sequence"/>
</dbReference>
<feature type="domain" description="Bacterial sugar transferase" evidence="8">
    <location>
        <begin position="322"/>
        <end position="509"/>
    </location>
</feature>
<dbReference type="Gene3D" id="3.40.50.720">
    <property type="entry name" value="NAD(P)-binding Rossmann-like Domain"/>
    <property type="match status" value="1"/>
</dbReference>
<evidence type="ECO:0000313" key="10">
    <source>
        <dbReference type="Proteomes" id="UP000216063"/>
    </source>
</evidence>
<protein>
    <submittedName>
        <fullName evidence="9">UDP-phosphate galactose phosphotransferase</fullName>
    </submittedName>
</protein>
<keyword evidence="5 7" id="KW-1133">Transmembrane helix</keyword>
<evidence type="ECO:0000256" key="5">
    <source>
        <dbReference type="ARBA" id="ARBA00022989"/>
    </source>
</evidence>
<dbReference type="EMBL" id="NOZR01000015">
    <property type="protein sequence ID" value="OYN77766.1"/>
    <property type="molecule type" value="Genomic_DNA"/>
</dbReference>
<evidence type="ECO:0000256" key="4">
    <source>
        <dbReference type="ARBA" id="ARBA00022692"/>
    </source>
</evidence>
<evidence type="ECO:0000313" key="9">
    <source>
        <dbReference type="EMBL" id="OYN77766.1"/>
    </source>
</evidence>
<feature type="transmembrane region" description="Helical" evidence="7">
    <location>
        <begin position="123"/>
        <end position="141"/>
    </location>
</feature>
<dbReference type="AlphaFoldDB" id="A0A255DEE6"/>
<keyword evidence="10" id="KW-1185">Reference proteome</keyword>
<proteinExistence type="inferred from homology"/>
<name>A0A255DEE6_9MYCO</name>
<dbReference type="PANTHER" id="PTHR30576">
    <property type="entry name" value="COLANIC BIOSYNTHESIS UDP-GLUCOSE LIPID CARRIER TRANSFERASE"/>
    <property type="match status" value="1"/>
</dbReference>
<dbReference type="OrthoDB" id="9808602at2"/>
<dbReference type="RefSeq" id="WP_094482021.1">
    <property type="nucleotide sequence ID" value="NZ_NOZR01000015.1"/>
</dbReference>
<dbReference type="GO" id="GO:0016020">
    <property type="term" value="C:membrane"/>
    <property type="evidence" value="ECO:0007669"/>
    <property type="project" value="UniProtKB-SubCell"/>
</dbReference>
<organism evidence="9 10">
    <name type="scientific">Mycolicibacterium sphagni</name>
    <dbReference type="NCBI Taxonomy" id="1786"/>
    <lineage>
        <taxon>Bacteria</taxon>
        <taxon>Bacillati</taxon>
        <taxon>Actinomycetota</taxon>
        <taxon>Actinomycetes</taxon>
        <taxon>Mycobacteriales</taxon>
        <taxon>Mycobacteriaceae</taxon>
        <taxon>Mycolicibacterium</taxon>
    </lineage>
</organism>